<dbReference type="EMBL" id="VJYJ02001326">
    <property type="protein sequence ID" value="MQS10215.1"/>
    <property type="molecule type" value="Genomic_DNA"/>
</dbReference>
<dbReference type="Gene3D" id="3.30.70.1200">
    <property type="entry name" value="Crispr-associated protein, domain 1"/>
    <property type="match status" value="1"/>
</dbReference>
<gene>
    <name evidence="2" type="ORF">FNX48_024515</name>
</gene>
<protein>
    <submittedName>
        <fullName evidence="2">Type I-E CRISPR-associated protein Cas6/Cse3/CasE</fullName>
    </submittedName>
</protein>
<comment type="caution">
    <text evidence="2">The sequence shown here is derived from an EMBL/GenBank/DDBJ whole genome shotgun (WGS) entry which is preliminary data.</text>
</comment>
<feature type="region of interest" description="Disordered" evidence="1">
    <location>
        <begin position="196"/>
        <end position="227"/>
    </location>
</feature>
<dbReference type="CDD" id="cd09727">
    <property type="entry name" value="Cas6_I-E"/>
    <property type="match status" value="1"/>
</dbReference>
<dbReference type="Proteomes" id="UP000315516">
    <property type="component" value="Unassembled WGS sequence"/>
</dbReference>
<accession>A0A646IIY8</accession>
<dbReference type="OrthoDB" id="9795689at2"/>
<reference evidence="2" key="1">
    <citation type="submission" date="2019-10" db="EMBL/GenBank/DDBJ databases">
        <title>Streptomyces sp. nov., a novel actinobacterium isolated from alkaline environment.</title>
        <authorList>
            <person name="Golinska P."/>
        </authorList>
    </citation>
    <scope>NUCLEOTIDE SEQUENCE</scope>
    <source>
        <strain evidence="2">IF17</strain>
    </source>
</reference>
<evidence type="ECO:0000256" key="1">
    <source>
        <dbReference type="SAM" id="MobiDB-lite"/>
    </source>
</evidence>
<feature type="region of interest" description="Disordered" evidence="1">
    <location>
        <begin position="148"/>
        <end position="171"/>
    </location>
</feature>
<feature type="compositionally biased region" description="Basic and acidic residues" evidence="1">
    <location>
        <begin position="196"/>
        <end position="209"/>
    </location>
</feature>
<dbReference type="AlphaFoldDB" id="A0A646IIY8"/>
<evidence type="ECO:0000313" key="2">
    <source>
        <dbReference type="EMBL" id="MQS10215.1"/>
    </source>
</evidence>
<dbReference type="Gene3D" id="3.30.70.1210">
    <property type="entry name" value="Crispr-associated protein, domain 2"/>
    <property type="match status" value="1"/>
</dbReference>
<name>A0A646IIY8_9ACTN</name>
<proteinExistence type="predicted"/>
<dbReference type="RefSeq" id="WP_153427494.1">
    <property type="nucleotide sequence ID" value="NZ_VJYJ02001326.1"/>
</dbReference>
<sequence>MYLTRFRFNTRRTGARRVLSSPRVLHACVMSSYADALPSDSDGPRVLWRVDRPAPAETFLYIVGPDRPDLTHLVEQAGWPETPRWETREYTPFLHRLTAGDTWAFRLTANPVHHIRRKDGEPTKPTAHRVPAHQLRWLTERQEAAGFRVLPRAPHRRPEPPAGLDDPALDEKTRRDLRARYDLRALEVVVHDRRDHRFDKGPRDDRHGDPGPAVGTGEEAGDTAAHDPFLSLADPSARAETGGRRRGPVTMVTATFDGRLEVTDPDALRRTLTLGLGRGRAYGCGLMTLAPTGAAR</sequence>
<dbReference type="InterPro" id="IPR010179">
    <property type="entry name" value="CRISPR-assoc_prot_Cse3"/>
</dbReference>
<dbReference type="Pfam" id="PF08798">
    <property type="entry name" value="CRISPR_assoc"/>
    <property type="match status" value="2"/>
</dbReference>
<organism evidence="2">
    <name type="scientific">Streptomyces alkaliphilus</name>
    <dbReference type="NCBI Taxonomy" id="1472722"/>
    <lineage>
        <taxon>Bacteria</taxon>
        <taxon>Bacillati</taxon>
        <taxon>Actinomycetota</taxon>
        <taxon>Actinomycetes</taxon>
        <taxon>Kitasatosporales</taxon>
        <taxon>Streptomycetaceae</taxon>
        <taxon>Streptomyces</taxon>
    </lineage>
</organism>
<dbReference type="SMART" id="SM01101">
    <property type="entry name" value="CRISPR_assoc"/>
    <property type="match status" value="1"/>
</dbReference>
<dbReference type="SUPFAM" id="SSF117987">
    <property type="entry name" value="CRISPR-associated protein"/>
    <property type="match status" value="3"/>
</dbReference>